<evidence type="ECO:0000256" key="1">
    <source>
        <dbReference type="SAM" id="MobiDB-lite"/>
    </source>
</evidence>
<proteinExistence type="predicted"/>
<evidence type="ECO:0000313" key="4">
    <source>
        <dbReference type="Proteomes" id="UP001597368"/>
    </source>
</evidence>
<comment type="caution">
    <text evidence="3">The sequence shown here is derived from an EMBL/GenBank/DDBJ whole genome shotgun (WGS) entry which is preliminary data.</text>
</comment>
<protein>
    <submittedName>
        <fullName evidence="3">Transposase</fullName>
    </submittedName>
</protein>
<dbReference type="InterPro" id="IPR038717">
    <property type="entry name" value="Tc1-like_DDE_dom"/>
</dbReference>
<keyword evidence="4" id="KW-1185">Reference proteome</keyword>
<feature type="domain" description="Tc1-like transposase DDE" evidence="2">
    <location>
        <begin position="24"/>
        <end position="72"/>
    </location>
</feature>
<reference evidence="4" key="1">
    <citation type="journal article" date="2019" name="Int. J. Syst. Evol. Microbiol.">
        <title>The Global Catalogue of Microorganisms (GCM) 10K type strain sequencing project: providing services to taxonomists for standard genome sequencing and annotation.</title>
        <authorList>
            <consortium name="The Broad Institute Genomics Platform"/>
            <consortium name="The Broad Institute Genome Sequencing Center for Infectious Disease"/>
            <person name="Wu L."/>
            <person name="Ma J."/>
        </authorList>
    </citation>
    <scope>NUCLEOTIDE SEQUENCE [LARGE SCALE GENOMIC DNA]</scope>
    <source>
        <strain evidence="4">ICMP 6774ER</strain>
    </source>
</reference>
<accession>A0ABW4T1I4</accession>
<dbReference type="EMBL" id="JBHUFV010000035">
    <property type="protein sequence ID" value="MFD1934721.1"/>
    <property type="molecule type" value="Genomic_DNA"/>
</dbReference>
<gene>
    <name evidence="3" type="ORF">ACFSKW_24920</name>
</gene>
<feature type="region of interest" description="Disordered" evidence="1">
    <location>
        <begin position="181"/>
        <end position="200"/>
    </location>
</feature>
<evidence type="ECO:0000259" key="2">
    <source>
        <dbReference type="Pfam" id="PF13358"/>
    </source>
</evidence>
<dbReference type="Pfam" id="PF13358">
    <property type="entry name" value="DDE_3"/>
    <property type="match status" value="1"/>
</dbReference>
<feature type="compositionally biased region" description="Pro residues" evidence="1">
    <location>
        <begin position="191"/>
        <end position="200"/>
    </location>
</feature>
<name>A0ABW4T1I4_9ACTN</name>
<dbReference type="Proteomes" id="UP001597368">
    <property type="component" value="Unassembled WGS sequence"/>
</dbReference>
<organism evidence="3 4">
    <name type="scientific">Nonomuraea mangrovi</name>
    <dbReference type="NCBI Taxonomy" id="2316207"/>
    <lineage>
        <taxon>Bacteria</taxon>
        <taxon>Bacillati</taxon>
        <taxon>Actinomycetota</taxon>
        <taxon>Actinomycetes</taxon>
        <taxon>Streptosporangiales</taxon>
        <taxon>Streptosporangiaceae</taxon>
        <taxon>Nonomuraea</taxon>
    </lineage>
</organism>
<sequence>MDRLPGPDRGHPPAPGGAPLVWCWDNLNVHLTGQLTEFAAEHADWLRIVQLPAYAPELIPVEGVRSLPRRALANFAVPDLPGPVRIVKRKLKKIQYRPHLLTGCLTQTELTLDTRQRHDRPYEFNLCNSGSGLPWIDRDDAAVRQQIRRRAWNGCGRSQPSYGSEGGTAAEAVTIADFGARRTGWGDRRQGPPPSGLATG</sequence>
<dbReference type="RefSeq" id="WP_379574812.1">
    <property type="nucleotide sequence ID" value="NZ_JBHUFV010000035.1"/>
</dbReference>
<evidence type="ECO:0000313" key="3">
    <source>
        <dbReference type="EMBL" id="MFD1934721.1"/>
    </source>
</evidence>